<dbReference type="Pfam" id="PF02687">
    <property type="entry name" value="FtsX"/>
    <property type="match status" value="1"/>
</dbReference>
<evidence type="ECO:0000256" key="2">
    <source>
        <dbReference type="ARBA" id="ARBA00022475"/>
    </source>
</evidence>
<evidence type="ECO:0000313" key="8">
    <source>
        <dbReference type="EMBL" id="MCB5494990.1"/>
    </source>
</evidence>
<feature type="transmembrane region" description="Helical" evidence="6">
    <location>
        <begin position="304"/>
        <end position="321"/>
    </location>
</feature>
<dbReference type="EMBL" id="QRQE01000068">
    <property type="protein sequence ID" value="RHM69786.1"/>
    <property type="molecule type" value="Genomic_DNA"/>
</dbReference>
<dbReference type="PANTHER" id="PTHR30572:SF9">
    <property type="entry name" value="ABC TRANSPORTER PERMEASE PROTEIN"/>
    <property type="match status" value="1"/>
</dbReference>
<feature type="domain" description="ABC3 transporter permease C-terminal" evidence="7">
    <location>
        <begin position="307"/>
        <end position="402"/>
    </location>
</feature>
<proteinExistence type="predicted"/>
<dbReference type="AlphaFoldDB" id="A0A415S3C0"/>
<dbReference type="InterPro" id="IPR050250">
    <property type="entry name" value="Macrolide_Exporter_MacB"/>
</dbReference>
<keyword evidence="4 6" id="KW-1133">Transmembrane helix</keyword>
<evidence type="ECO:0000256" key="4">
    <source>
        <dbReference type="ARBA" id="ARBA00022989"/>
    </source>
</evidence>
<keyword evidence="2" id="KW-1003">Cell membrane</keyword>
<dbReference type="Proteomes" id="UP000285610">
    <property type="component" value="Unassembled WGS sequence"/>
</dbReference>
<dbReference type="RefSeq" id="WP_118445318.1">
    <property type="nucleotide sequence ID" value="NZ_BAABXJ010000002.1"/>
</dbReference>
<evidence type="ECO:0000313" key="10">
    <source>
        <dbReference type="Proteomes" id="UP000285610"/>
    </source>
</evidence>
<evidence type="ECO:0000256" key="3">
    <source>
        <dbReference type="ARBA" id="ARBA00022692"/>
    </source>
</evidence>
<reference evidence="8" key="2">
    <citation type="submission" date="2021-10" db="EMBL/GenBank/DDBJ databases">
        <title>Collection of gut derived symbiotic bacterial strains cultured from healthy donors.</title>
        <authorList>
            <person name="Lin H."/>
            <person name="Littmann E."/>
            <person name="Claire K."/>
            <person name="Pamer E."/>
        </authorList>
    </citation>
    <scope>NUCLEOTIDE SEQUENCE</scope>
    <source>
        <strain evidence="8">MSK.23.4</strain>
    </source>
</reference>
<feature type="transmembrane region" description="Helical" evidence="6">
    <location>
        <begin position="342"/>
        <end position="364"/>
    </location>
</feature>
<dbReference type="GO" id="GO:0022857">
    <property type="term" value="F:transmembrane transporter activity"/>
    <property type="evidence" value="ECO:0007669"/>
    <property type="project" value="TreeGrafter"/>
</dbReference>
<keyword evidence="5 6" id="KW-0472">Membrane</keyword>
<comment type="subcellular location">
    <subcellularLocation>
        <location evidence="1">Cell membrane</location>
        <topology evidence="1">Multi-pass membrane protein</topology>
    </subcellularLocation>
</comment>
<dbReference type="InterPro" id="IPR003838">
    <property type="entry name" value="ABC3_permease_C"/>
</dbReference>
<dbReference type="GO" id="GO:0005886">
    <property type="term" value="C:plasma membrane"/>
    <property type="evidence" value="ECO:0007669"/>
    <property type="project" value="UniProtKB-SubCell"/>
</dbReference>
<dbReference type="EMBL" id="JAJBNC010000028">
    <property type="protein sequence ID" value="MCB5494990.1"/>
    <property type="molecule type" value="Genomic_DNA"/>
</dbReference>
<sequence>MYIGRNKRKTGLLFMIFLLVSTLCLLCTVIAKEASVSVKRIRESIGGEIYIRPTQNSIVDENGNVSVGMEDLSITEKTIQKILSDSRIQYWNSVNYGYAKSKQIMFLPGKDDNPETNMGRIQSTNYSELHNSFIDKTWKLKEGEHIIEGDKEKILITDSLAETNGLKVGDIITLESSELKEKDGIYCDGITEDREAIQVKIKGIYSTKEENVQDVPTAGMPENNIIASFDVLEKLKQVEAGTYKGEQHFFVKDPKQMKDIEQQMRAIPDIDWSKYFIYSNDFKYSKVSENMEETETLMKTLRSAAYSVGILILFLMLIINIRNRKREAGIYLSIGISKWKTVIQYLWEIMLIFIPAFLIAIFVAEGISGIVADKLFVEVPEKLISVQTLGLNNVITNGGLKILDIIIWGCMETVGICGAVVLAAIPILRLQPKTILSQME</sequence>
<organism evidence="9 10">
    <name type="scientific">Mediterraneibacter gnavus</name>
    <name type="common">Ruminococcus gnavus</name>
    <dbReference type="NCBI Taxonomy" id="33038"/>
    <lineage>
        <taxon>Bacteria</taxon>
        <taxon>Bacillati</taxon>
        <taxon>Bacillota</taxon>
        <taxon>Clostridia</taxon>
        <taxon>Lachnospirales</taxon>
        <taxon>Lachnospiraceae</taxon>
        <taxon>Mediterraneibacter</taxon>
    </lineage>
</organism>
<dbReference type="PANTHER" id="PTHR30572">
    <property type="entry name" value="MEMBRANE COMPONENT OF TRANSPORTER-RELATED"/>
    <property type="match status" value="1"/>
</dbReference>
<name>A0A415S3C0_MEDGN</name>
<evidence type="ECO:0000313" key="9">
    <source>
        <dbReference type="EMBL" id="RHM69786.1"/>
    </source>
</evidence>
<protein>
    <submittedName>
        <fullName evidence="9">ABC transporter permease</fullName>
    </submittedName>
</protein>
<gene>
    <name evidence="9" type="ORF">DWZ50_17875</name>
    <name evidence="8" type="ORF">LIQ10_14830</name>
</gene>
<accession>A0A415S3C0</accession>
<evidence type="ECO:0000256" key="6">
    <source>
        <dbReference type="SAM" id="Phobius"/>
    </source>
</evidence>
<reference evidence="9 10" key="1">
    <citation type="submission" date="2018-08" db="EMBL/GenBank/DDBJ databases">
        <title>A genome reference for cultivated species of the human gut microbiota.</title>
        <authorList>
            <person name="Zou Y."/>
            <person name="Xue W."/>
            <person name="Luo G."/>
        </authorList>
    </citation>
    <scope>NUCLEOTIDE SEQUENCE [LARGE SCALE GENOMIC DNA]</scope>
    <source>
        <strain evidence="9 10">AF33-12</strain>
    </source>
</reference>
<evidence type="ECO:0000256" key="5">
    <source>
        <dbReference type="ARBA" id="ARBA00023136"/>
    </source>
</evidence>
<evidence type="ECO:0000259" key="7">
    <source>
        <dbReference type="Pfam" id="PF02687"/>
    </source>
</evidence>
<evidence type="ECO:0000256" key="1">
    <source>
        <dbReference type="ARBA" id="ARBA00004651"/>
    </source>
</evidence>
<feature type="transmembrane region" description="Helical" evidence="6">
    <location>
        <begin position="405"/>
        <end position="428"/>
    </location>
</feature>
<dbReference type="Proteomes" id="UP001297422">
    <property type="component" value="Unassembled WGS sequence"/>
</dbReference>
<keyword evidence="3 6" id="KW-0812">Transmembrane</keyword>
<comment type="caution">
    <text evidence="9">The sequence shown here is derived from an EMBL/GenBank/DDBJ whole genome shotgun (WGS) entry which is preliminary data.</text>
</comment>